<proteinExistence type="predicted"/>
<dbReference type="Proteomes" id="UP000325255">
    <property type="component" value="Unassembled WGS sequence"/>
</dbReference>
<dbReference type="SUPFAM" id="SSF46785">
    <property type="entry name" value="Winged helix' DNA-binding domain"/>
    <property type="match status" value="1"/>
</dbReference>
<evidence type="ECO:0000313" key="1">
    <source>
        <dbReference type="EMBL" id="KAA5608540.1"/>
    </source>
</evidence>
<sequence length="150" mass="16339">MLIRRDRGMVAVTVLLDVAFHGGRTATVSAAEIAERLGLARRGMEPLLQSLSRAGLLESVRGPRGGYRLGRPRRDIRISDIITVAMANDEAEPTDGPVGRLQEVVVDGLWNELETAMQEKLSALTLDDLLRRAAAAGLRRPTTEPINFAI</sequence>
<dbReference type="AlphaFoldDB" id="A0A5M6IJW3"/>
<dbReference type="GO" id="GO:0003700">
    <property type="term" value="F:DNA-binding transcription factor activity"/>
    <property type="evidence" value="ECO:0007669"/>
    <property type="project" value="TreeGrafter"/>
</dbReference>
<dbReference type="PANTHER" id="PTHR33221:SF15">
    <property type="entry name" value="HTH-TYPE TRANSCRIPTIONAL REGULATOR YWGB-RELATED"/>
    <property type="match status" value="1"/>
</dbReference>
<dbReference type="InterPro" id="IPR000944">
    <property type="entry name" value="Tscrpt_reg_Rrf2"/>
</dbReference>
<dbReference type="Gene3D" id="1.10.10.10">
    <property type="entry name" value="Winged helix-like DNA-binding domain superfamily/Winged helix DNA-binding domain"/>
    <property type="match status" value="1"/>
</dbReference>
<accession>A0A5M6IJW3</accession>
<dbReference type="InterPro" id="IPR036388">
    <property type="entry name" value="WH-like_DNA-bd_sf"/>
</dbReference>
<dbReference type="EMBL" id="VWPK01000078">
    <property type="protein sequence ID" value="KAA5608540.1"/>
    <property type="molecule type" value="Genomic_DNA"/>
</dbReference>
<gene>
    <name evidence="1" type="ORF">F1189_28555</name>
</gene>
<protein>
    <submittedName>
        <fullName evidence="1">Rrf2 family transcriptional regulator</fullName>
    </submittedName>
</protein>
<reference evidence="1 2" key="1">
    <citation type="submission" date="2019-09" db="EMBL/GenBank/DDBJ databases">
        <title>Genome sequence of Rhodovastum atsumiense, a diverse member of the Acetobacteraceae family of non-sulfur purple photosynthetic bacteria.</title>
        <authorList>
            <person name="Meyer T."/>
            <person name="Kyndt J."/>
        </authorList>
    </citation>
    <scope>NUCLEOTIDE SEQUENCE [LARGE SCALE GENOMIC DNA]</scope>
    <source>
        <strain evidence="1 2">DSM 21279</strain>
    </source>
</reference>
<dbReference type="RefSeq" id="WP_150045279.1">
    <property type="nucleotide sequence ID" value="NZ_OW485601.1"/>
</dbReference>
<keyword evidence="2" id="KW-1185">Reference proteome</keyword>
<dbReference type="NCBIfam" id="TIGR00738">
    <property type="entry name" value="rrf2_super"/>
    <property type="match status" value="1"/>
</dbReference>
<evidence type="ECO:0000313" key="2">
    <source>
        <dbReference type="Proteomes" id="UP000325255"/>
    </source>
</evidence>
<organism evidence="1 2">
    <name type="scientific">Rhodovastum atsumiense</name>
    <dbReference type="NCBI Taxonomy" id="504468"/>
    <lineage>
        <taxon>Bacteria</taxon>
        <taxon>Pseudomonadati</taxon>
        <taxon>Pseudomonadota</taxon>
        <taxon>Alphaproteobacteria</taxon>
        <taxon>Acetobacterales</taxon>
        <taxon>Acetobacteraceae</taxon>
        <taxon>Rhodovastum</taxon>
    </lineage>
</organism>
<dbReference type="GO" id="GO:0005829">
    <property type="term" value="C:cytosol"/>
    <property type="evidence" value="ECO:0007669"/>
    <property type="project" value="TreeGrafter"/>
</dbReference>
<dbReference type="PROSITE" id="PS01332">
    <property type="entry name" value="HTH_RRF2_1"/>
    <property type="match status" value="1"/>
</dbReference>
<dbReference type="OrthoDB" id="9800519at2"/>
<dbReference type="Pfam" id="PF02082">
    <property type="entry name" value="Rrf2"/>
    <property type="match status" value="1"/>
</dbReference>
<dbReference type="PROSITE" id="PS51197">
    <property type="entry name" value="HTH_RRF2_2"/>
    <property type="match status" value="1"/>
</dbReference>
<dbReference type="InterPro" id="IPR036390">
    <property type="entry name" value="WH_DNA-bd_sf"/>
</dbReference>
<dbReference type="PANTHER" id="PTHR33221">
    <property type="entry name" value="WINGED HELIX-TURN-HELIX TRANSCRIPTIONAL REGULATOR, RRF2 FAMILY"/>
    <property type="match status" value="1"/>
</dbReference>
<dbReference type="InterPro" id="IPR030489">
    <property type="entry name" value="TR_Rrf2-type_CS"/>
</dbReference>
<comment type="caution">
    <text evidence="1">The sequence shown here is derived from an EMBL/GenBank/DDBJ whole genome shotgun (WGS) entry which is preliminary data.</text>
</comment>
<name>A0A5M6IJW3_9PROT</name>